<dbReference type="GO" id="GO:0046513">
    <property type="term" value="P:ceramide biosynthetic process"/>
    <property type="evidence" value="ECO:0007669"/>
    <property type="project" value="TreeGrafter"/>
</dbReference>
<keyword evidence="7" id="KW-0443">Lipid metabolism</keyword>
<dbReference type="InterPro" id="IPR045221">
    <property type="entry name" value="Sphingomyelin_synth-like"/>
</dbReference>
<keyword evidence="5" id="KW-0746">Sphingolipid metabolism</keyword>
<comment type="subcellular location">
    <subcellularLocation>
        <location evidence="1">Membrane</location>
        <topology evidence="1">Multi-pass membrane protein</topology>
    </subcellularLocation>
</comment>
<keyword evidence="3" id="KW-0808">Transferase</keyword>
<dbReference type="GO" id="GO:0033188">
    <property type="term" value="F:sphingomyelin synthase activity"/>
    <property type="evidence" value="ECO:0007669"/>
    <property type="project" value="TreeGrafter"/>
</dbReference>
<feature type="transmembrane region" description="Helical" evidence="9">
    <location>
        <begin position="202"/>
        <end position="220"/>
    </location>
</feature>
<sequence>LKRKMIQNILDYYKITKKSTLAILQIFFCMVLILIGCNIFSNIASHWSLDNNKYEPLPDLFFETFGYYYSFVIIDSSMYILLAITIILIFTNRDALQISFRLICCISIGYFIRMTTLAVTNLPDPNKECFKVDKSSILSEFNFSRCGDNIYSGHTLICMFLAFTCTSYKYFNNFYYNIIMNVIVWLLAMTSIIFLLLGRIHYTVDVVLSIYISIGIWILYQNWYSKMISKLNIFGENDNELTEVNIT</sequence>
<dbReference type="OMA" id="DIIMICF"/>
<dbReference type="InParanoid" id="S7XL47"/>
<organism evidence="11 12">
    <name type="scientific">Spraguea lophii (strain 42_110)</name>
    <name type="common">Microsporidian parasite</name>
    <dbReference type="NCBI Taxonomy" id="1358809"/>
    <lineage>
        <taxon>Eukaryota</taxon>
        <taxon>Fungi</taxon>
        <taxon>Fungi incertae sedis</taxon>
        <taxon>Microsporidia</taxon>
        <taxon>Spragueidae</taxon>
        <taxon>Spraguea</taxon>
    </lineage>
</organism>
<evidence type="ECO:0000313" key="12">
    <source>
        <dbReference type="Proteomes" id="UP000014978"/>
    </source>
</evidence>
<feature type="transmembrane region" description="Helical" evidence="9">
    <location>
        <begin position="178"/>
        <end position="196"/>
    </location>
</feature>
<reference evidence="12" key="1">
    <citation type="journal article" date="2013" name="PLoS Genet.">
        <title>The genome of Spraguea lophii and the basis of host-microsporidian interactions.</title>
        <authorList>
            <person name="Campbell S.E."/>
            <person name="Williams T.A."/>
            <person name="Yousuf A."/>
            <person name="Soanes D.M."/>
            <person name="Paszkiewicz K.H."/>
            <person name="Williams B.A.P."/>
        </authorList>
    </citation>
    <scope>NUCLEOTIDE SEQUENCE [LARGE SCALE GENOMIC DNA]</scope>
    <source>
        <strain evidence="12">42_110</strain>
    </source>
</reference>
<dbReference type="VEuPathDB" id="MicrosporidiaDB:SLOPH_1878"/>
<evidence type="ECO:0000313" key="11">
    <source>
        <dbReference type="EMBL" id="EPR79769.1"/>
    </source>
</evidence>
<dbReference type="PANTHER" id="PTHR21290">
    <property type="entry name" value="SPHINGOMYELIN SYNTHETASE"/>
    <property type="match status" value="1"/>
</dbReference>
<dbReference type="GO" id="GO:0005886">
    <property type="term" value="C:plasma membrane"/>
    <property type="evidence" value="ECO:0007669"/>
    <property type="project" value="TreeGrafter"/>
</dbReference>
<evidence type="ECO:0000256" key="2">
    <source>
        <dbReference type="ARBA" id="ARBA00005441"/>
    </source>
</evidence>
<dbReference type="InterPro" id="IPR025749">
    <property type="entry name" value="Sphingomyelin_synth-like_dom"/>
</dbReference>
<dbReference type="GO" id="GO:0000139">
    <property type="term" value="C:Golgi membrane"/>
    <property type="evidence" value="ECO:0007669"/>
    <property type="project" value="TreeGrafter"/>
</dbReference>
<evidence type="ECO:0000259" key="10">
    <source>
        <dbReference type="Pfam" id="PF14360"/>
    </source>
</evidence>
<dbReference type="PANTHER" id="PTHR21290:SF25">
    <property type="entry name" value="SPHINGOMYELIN SYNTHASE-RELATED PROTEIN 1"/>
    <property type="match status" value="1"/>
</dbReference>
<evidence type="ECO:0000256" key="8">
    <source>
        <dbReference type="ARBA" id="ARBA00023136"/>
    </source>
</evidence>
<comment type="caution">
    <text evidence="11">The sequence shown here is derived from an EMBL/GenBank/DDBJ whole genome shotgun (WGS) entry which is preliminary data.</text>
</comment>
<dbReference type="GO" id="GO:0047493">
    <property type="term" value="F:ceramide cholinephosphotransferase activity"/>
    <property type="evidence" value="ECO:0007669"/>
    <property type="project" value="TreeGrafter"/>
</dbReference>
<accession>S7XL47</accession>
<evidence type="ECO:0000256" key="6">
    <source>
        <dbReference type="ARBA" id="ARBA00022989"/>
    </source>
</evidence>
<feature type="non-terminal residue" evidence="11">
    <location>
        <position position="1"/>
    </location>
</feature>
<feature type="transmembrane region" description="Helical" evidence="9">
    <location>
        <begin position="67"/>
        <end position="90"/>
    </location>
</feature>
<proteinExistence type="inferred from homology"/>
<dbReference type="Pfam" id="PF14360">
    <property type="entry name" value="PAP2_C"/>
    <property type="match status" value="1"/>
</dbReference>
<evidence type="ECO:0000256" key="3">
    <source>
        <dbReference type="ARBA" id="ARBA00022679"/>
    </source>
</evidence>
<feature type="domain" description="Sphingomyelin synthase-like" evidence="10">
    <location>
        <begin position="146"/>
        <end position="221"/>
    </location>
</feature>
<dbReference type="HOGENOM" id="CLU_1065687_0_0_1"/>
<dbReference type="EMBL" id="ATCN01000121">
    <property type="protein sequence ID" value="EPR79769.1"/>
    <property type="molecule type" value="Genomic_DNA"/>
</dbReference>
<evidence type="ECO:0000256" key="4">
    <source>
        <dbReference type="ARBA" id="ARBA00022692"/>
    </source>
</evidence>
<dbReference type="AlphaFoldDB" id="S7XL47"/>
<protein>
    <submittedName>
        <fullName evidence="11">Sphingomyelin synthetase</fullName>
    </submittedName>
</protein>
<evidence type="ECO:0000256" key="5">
    <source>
        <dbReference type="ARBA" id="ARBA00022919"/>
    </source>
</evidence>
<feature type="transmembrane region" description="Helical" evidence="9">
    <location>
        <begin position="150"/>
        <end position="171"/>
    </location>
</feature>
<evidence type="ECO:0000256" key="1">
    <source>
        <dbReference type="ARBA" id="ARBA00004141"/>
    </source>
</evidence>
<keyword evidence="4 9" id="KW-0812">Transmembrane</keyword>
<keyword evidence="6 9" id="KW-1133">Transmembrane helix</keyword>
<evidence type="ECO:0000256" key="7">
    <source>
        <dbReference type="ARBA" id="ARBA00023098"/>
    </source>
</evidence>
<dbReference type="STRING" id="1358809.S7XL47"/>
<keyword evidence="12" id="KW-1185">Reference proteome</keyword>
<comment type="similarity">
    <text evidence="2">Belongs to the sphingomyelin synthase family.</text>
</comment>
<gene>
    <name evidence="11" type="ORF">SLOPH_1878</name>
</gene>
<feature type="transmembrane region" description="Helical" evidence="9">
    <location>
        <begin position="21"/>
        <end position="47"/>
    </location>
</feature>
<feature type="transmembrane region" description="Helical" evidence="9">
    <location>
        <begin position="102"/>
        <end position="122"/>
    </location>
</feature>
<dbReference type="Proteomes" id="UP000014978">
    <property type="component" value="Unassembled WGS sequence"/>
</dbReference>
<evidence type="ECO:0000256" key="9">
    <source>
        <dbReference type="SAM" id="Phobius"/>
    </source>
</evidence>
<dbReference type="GO" id="GO:0005789">
    <property type="term" value="C:endoplasmic reticulum membrane"/>
    <property type="evidence" value="ECO:0007669"/>
    <property type="project" value="TreeGrafter"/>
</dbReference>
<name>S7XL47_SPRLO</name>
<keyword evidence="8 9" id="KW-0472">Membrane</keyword>
<dbReference type="OrthoDB" id="422827at2759"/>